<dbReference type="Proteomes" id="UP000770661">
    <property type="component" value="Unassembled WGS sequence"/>
</dbReference>
<organism evidence="1 2">
    <name type="scientific">Chionoecetes opilio</name>
    <name type="common">Atlantic snow crab</name>
    <name type="synonym">Cancer opilio</name>
    <dbReference type="NCBI Taxonomy" id="41210"/>
    <lineage>
        <taxon>Eukaryota</taxon>
        <taxon>Metazoa</taxon>
        <taxon>Ecdysozoa</taxon>
        <taxon>Arthropoda</taxon>
        <taxon>Crustacea</taxon>
        <taxon>Multicrustacea</taxon>
        <taxon>Malacostraca</taxon>
        <taxon>Eumalacostraca</taxon>
        <taxon>Eucarida</taxon>
        <taxon>Decapoda</taxon>
        <taxon>Pleocyemata</taxon>
        <taxon>Brachyura</taxon>
        <taxon>Eubrachyura</taxon>
        <taxon>Majoidea</taxon>
        <taxon>Majidae</taxon>
        <taxon>Chionoecetes</taxon>
    </lineage>
</organism>
<evidence type="ECO:0000313" key="1">
    <source>
        <dbReference type="EMBL" id="KAG0717881.1"/>
    </source>
</evidence>
<gene>
    <name evidence="1" type="ORF">GWK47_053563</name>
</gene>
<proteinExistence type="predicted"/>
<protein>
    <submittedName>
        <fullName evidence="1">Uncharacterized protein</fullName>
    </submittedName>
</protein>
<dbReference type="AlphaFoldDB" id="A0A8J4Y6X9"/>
<comment type="caution">
    <text evidence="1">The sequence shown here is derived from an EMBL/GenBank/DDBJ whole genome shotgun (WGS) entry which is preliminary data.</text>
</comment>
<evidence type="ECO:0000313" key="2">
    <source>
        <dbReference type="Proteomes" id="UP000770661"/>
    </source>
</evidence>
<accession>A0A8J4Y6X9</accession>
<sequence length="106" mass="12226">MVPMVQTCILEATNPDRIYGNAPQQLCHYTTILLFLPLVPKIPLNPCRIILPDLCQSREPINFEIHQERKMAIKNDVSIEVQRKCCRETNCETCIVLPVLDFDMDI</sequence>
<name>A0A8J4Y6X9_CHIOP</name>
<keyword evidence="2" id="KW-1185">Reference proteome</keyword>
<dbReference type="EMBL" id="JACEEZ010016965">
    <property type="protein sequence ID" value="KAG0717881.1"/>
    <property type="molecule type" value="Genomic_DNA"/>
</dbReference>
<reference evidence="1" key="1">
    <citation type="submission" date="2020-07" db="EMBL/GenBank/DDBJ databases">
        <title>The High-quality genome of the commercially important snow crab, Chionoecetes opilio.</title>
        <authorList>
            <person name="Jeong J.-H."/>
            <person name="Ryu S."/>
        </authorList>
    </citation>
    <scope>NUCLEOTIDE SEQUENCE</scope>
    <source>
        <strain evidence="1">MADBK_172401_WGS</strain>
        <tissue evidence="1">Digestive gland</tissue>
    </source>
</reference>